<dbReference type="PIRSF" id="PIRSF017393">
    <property type="entry name" value="MTase_SAV2177"/>
    <property type="match status" value="1"/>
</dbReference>
<name>A0A6F8XJW2_9ACTN</name>
<sequence length="274" mass="29642">MGTEQNLEAAMDRPAWAPPEVDLERPSTARIYDYMLGGLHNFAIDRQMAEQVLAVGPQIRLTAHANRGFLRRAVEFLAAAGIRQFLDLGSGIPTVGNVHEAAHRVAPDAKVVYVDVDPVAVAHSLAIVEGDERVTVVQADIRDTDAILSDPRVTGALDFTQPVAVLIVAVLHFVPDADDPARIVARLRDAIVPGSYLGISQVATFPFELTAEQRAVADRYTKANAVALRSREQIGAFFDGLELVEPGLVDPAEWRADGDVTDMFPSYAGVARKP</sequence>
<dbReference type="Gene3D" id="3.40.50.150">
    <property type="entry name" value="Vaccinia Virus protein VP39"/>
    <property type="match status" value="1"/>
</dbReference>
<evidence type="ECO:0000313" key="2">
    <source>
        <dbReference type="Proteomes" id="UP000502508"/>
    </source>
</evidence>
<dbReference type="EMBL" id="AP022870">
    <property type="protein sequence ID" value="BCB74105.1"/>
    <property type="molecule type" value="Genomic_DNA"/>
</dbReference>
<gene>
    <name evidence="1" type="ORF">Pflav_005150</name>
</gene>
<dbReference type="Pfam" id="PF04672">
    <property type="entry name" value="Methyltransf_19"/>
    <property type="match status" value="1"/>
</dbReference>
<dbReference type="CDD" id="cd02440">
    <property type="entry name" value="AdoMet_MTases"/>
    <property type="match status" value="1"/>
</dbReference>
<dbReference type="SUPFAM" id="SSF53335">
    <property type="entry name" value="S-adenosyl-L-methionine-dependent methyltransferases"/>
    <property type="match status" value="1"/>
</dbReference>
<dbReference type="InterPro" id="IPR029063">
    <property type="entry name" value="SAM-dependent_MTases_sf"/>
</dbReference>
<dbReference type="AlphaFoldDB" id="A0A6F8XJW2"/>
<reference evidence="1 2" key="1">
    <citation type="submission" date="2020-03" db="EMBL/GenBank/DDBJ databases">
        <title>Whole genome shotgun sequence of Phytohabitans flavus NBRC 107702.</title>
        <authorList>
            <person name="Komaki H."/>
            <person name="Tamura T."/>
        </authorList>
    </citation>
    <scope>NUCLEOTIDE SEQUENCE [LARGE SCALE GENOMIC DNA]</scope>
    <source>
        <strain evidence="1 2">NBRC 107702</strain>
    </source>
</reference>
<protein>
    <recommendedName>
        <fullName evidence="3">S-adenosyl methyltransferase</fullName>
    </recommendedName>
</protein>
<organism evidence="1 2">
    <name type="scientific">Phytohabitans flavus</name>
    <dbReference type="NCBI Taxonomy" id="1076124"/>
    <lineage>
        <taxon>Bacteria</taxon>
        <taxon>Bacillati</taxon>
        <taxon>Actinomycetota</taxon>
        <taxon>Actinomycetes</taxon>
        <taxon>Micromonosporales</taxon>
        <taxon>Micromonosporaceae</taxon>
    </lineage>
</organism>
<dbReference type="Proteomes" id="UP000502508">
    <property type="component" value="Chromosome"/>
</dbReference>
<accession>A0A6F8XJW2</accession>
<evidence type="ECO:0000313" key="1">
    <source>
        <dbReference type="EMBL" id="BCB74105.1"/>
    </source>
</evidence>
<proteinExistence type="predicted"/>
<reference evidence="1 2" key="2">
    <citation type="submission" date="2020-03" db="EMBL/GenBank/DDBJ databases">
        <authorList>
            <person name="Ichikawa N."/>
            <person name="Kimura A."/>
            <person name="Kitahashi Y."/>
            <person name="Uohara A."/>
        </authorList>
    </citation>
    <scope>NUCLEOTIDE SEQUENCE [LARGE SCALE GENOMIC DNA]</scope>
    <source>
        <strain evidence="1 2">NBRC 107702</strain>
    </source>
</reference>
<dbReference type="InterPro" id="IPR006764">
    <property type="entry name" value="SAM_dep_MeTrfase_SAV2177_type"/>
</dbReference>
<evidence type="ECO:0008006" key="3">
    <source>
        <dbReference type="Google" id="ProtNLM"/>
    </source>
</evidence>
<keyword evidence="2" id="KW-1185">Reference proteome</keyword>
<dbReference type="KEGG" id="pfla:Pflav_005150"/>
<dbReference type="RefSeq" id="WP_232070935.1">
    <property type="nucleotide sequence ID" value="NZ_AP022870.1"/>
</dbReference>